<dbReference type="PANTHER" id="PTHR21392:SF0">
    <property type="entry name" value="TRNA-URIDINE AMINOCARBOXYPROPYLTRANSFERASE 2"/>
    <property type="match status" value="1"/>
</dbReference>
<sequence length="211" mass="24129">MPKQPEEKRQRCLVCHYPRKTCVCAWVSRTKNKTQVYVLQHPSEVNKAKGTVRLLQLALSNIKVVVGESESDFTSLRDEIVKQAAQGTSVAVLFPTDSSISVEHWVATVALRRPQAIIVLDGTWRKALKLYHHNPWLAQFRSIVLSSASESQYTIRKAPKPEQLSTLEAVACTLERLEEFNTQPLYRVFEAMITQQMKMMPAEVKGRYRCR</sequence>
<evidence type="ECO:0000256" key="5">
    <source>
        <dbReference type="ARBA" id="ARBA00034489"/>
    </source>
</evidence>
<evidence type="ECO:0000256" key="2">
    <source>
        <dbReference type="ARBA" id="ARBA00022679"/>
    </source>
</evidence>
<dbReference type="GO" id="GO:0016432">
    <property type="term" value="F:tRNA-uridine aminocarboxypropyltransferase activity"/>
    <property type="evidence" value="ECO:0007669"/>
    <property type="project" value="UniProtKB-EC"/>
</dbReference>
<gene>
    <name evidence="7" type="ORF">DU002_02000</name>
</gene>
<comment type="similarity">
    <text evidence="5">Belongs to the TDD superfamily. DTWD2 family.</text>
</comment>
<proteinExistence type="inferred from homology"/>
<evidence type="ECO:0000256" key="4">
    <source>
        <dbReference type="ARBA" id="ARBA00022694"/>
    </source>
</evidence>
<dbReference type="OrthoDB" id="268835at2"/>
<keyword evidence="3" id="KW-0949">S-adenosyl-L-methionine</keyword>
<dbReference type="SMART" id="SM01144">
    <property type="entry name" value="DTW"/>
    <property type="match status" value="1"/>
</dbReference>
<keyword evidence="2" id="KW-0808">Transferase</keyword>
<dbReference type="InterPro" id="IPR039262">
    <property type="entry name" value="DTWD2/TAPT"/>
</dbReference>
<keyword evidence="4" id="KW-0819">tRNA processing</keyword>
<reference evidence="7 8" key="1">
    <citation type="submission" date="2018-07" db="EMBL/GenBank/DDBJ databases">
        <title>Corallincola holothuriorum sp. nov., a new facultative anaerobe isolated from sea cucumber Apostichopus japonicus.</title>
        <authorList>
            <person name="Xia H."/>
        </authorList>
    </citation>
    <scope>NUCLEOTIDE SEQUENCE [LARGE SCALE GENOMIC DNA]</scope>
    <source>
        <strain evidence="7 8">C4</strain>
    </source>
</reference>
<dbReference type="InterPro" id="IPR005636">
    <property type="entry name" value="DTW"/>
</dbReference>
<dbReference type="RefSeq" id="WP_114336667.1">
    <property type="nucleotide sequence ID" value="NZ_QPID01000001.1"/>
</dbReference>
<dbReference type="AlphaFoldDB" id="A0A368NTE0"/>
<evidence type="ECO:0000313" key="7">
    <source>
        <dbReference type="EMBL" id="RCU52759.1"/>
    </source>
</evidence>
<dbReference type="Pfam" id="PF03942">
    <property type="entry name" value="DTW"/>
    <property type="match status" value="1"/>
</dbReference>
<protein>
    <recommendedName>
        <fullName evidence="1">tRNA-uridine aminocarboxypropyltransferase</fullName>
        <ecNumber evidence="1">2.5.1.25</ecNumber>
    </recommendedName>
</protein>
<evidence type="ECO:0000256" key="3">
    <source>
        <dbReference type="ARBA" id="ARBA00022691"/>
    </source>
</evidence>
<feature type="domain" description="DTW" evidence="6">
    <location>
        <begin position="8"/>
        <end position="201"/>
    </location>
</feature>
<dbReference type="Proteomes" id="UP000252558">
    <property type="component" value="Unassembled WGS sequence"/>
</dbReference>
<accession>A0A368NTE0</accession>
<organism evidence="7 8">
    <name type="scientific">Corallincola holothuriorum</name>
    <dbReference type="NCBI Taxonomy" id="2282215"/>
    <lineage>
        <taxon>Bacteria</taxon>
        <taxon>Pseudomonadati</taxon>
        <taxon>Pseudomonadota</taxon>
        <taxon>Gammaproteobacteria</taxon>
        <taxon>Alteromonadales</taxon>
        <taxon>Psychromonadaceae</taxon>
        <taxon>Corallincola</taxon>
    </lineage>
</organism>
<evidence type="ECO:0000313" key="8">
    <source>
        <dbReference type="Proteomes" id="UP000252558"/>
    </source>
</evidence>
<comment type="caution">
    <text evidence="7">The sequence shown here is derived from an EMBL/GenBank/DDBJ whole genome shotgun (WGS) entry which is preliminary data.</text>
</comment>
<dbReference type="GO" id="GO:0008033">
    <property type="term" value="P:tRNA processing"/>
    <property type="evidence" value="ECO:0007669"/>
    <property type="project" value="UniProtKB-KW"/>
</dbReference>
<dbReference type="PANTHER" id="PTHR21392">
    <property type="entry name" value="TRNA-URIDINE AMINOCARBOXYPROPYLTRANSFERASE 2"/>
    <property type="match status" value="1"/>
</dbReference>
<evidence type="ECO:0000259" key="6">
    <source>
        <dbReference type="SMART" id="SM01144"/>
    </source>
</evidence>
<name>A0A368NTE0_9GAMM</name>
<dbReference type="EMBL" id="QPID01000001">
    <property type="protein sequence ID" value="RCU52759.1"/>
    <property type="molecule type" value="Genomic_DNA"/>
</dbReference>
<evidence type="ECO:0000256" key="1">
    <source>
        <dbReference type="ARBA" id="ARBA00012386"/>
    </source>
</evidence>
<keyword evidence="8" id="KW-1185">Reference proteome</keyword>
<dbReference type="EC" id="2.5.1.25" evidence="1"/>